<protein>
    <recommendedName>
        <fullName evidence="5">Transmembrane protein</fullName>
    </recommendedName>
</protein>
<gene>
    <name evidence="3" type="ORF">GXW78_07665</name>
</gene>
<keyword evidence="2" id="KW-0812">Transmembrane</keyword>
<evidence type="ECO:0000313" key="3">
    <source>
        <dbReference type="EMBL" id="MBR0649532.1"/>
    </source>
</evidence>
<comment type="caution">
    <text evidence="3">The sequence shown here is derived from an EMBL/GenBank/DDBJ whole genome shotgun (WGS) entry which is preliminary data.</text>
</comment>
<dbReference type="EMBL" id="JAAEDI010000007">
    <property type="protein sequence ID" value="MBR0649532.1"/>
    <property type="molecule type" value="Genomic_DNA"/>
</dbReference>
<evidence type="ECO:0008006" key="5">
    <source>
        <dbReference type="Google" id="ProtNLM"/>
    </source>
</evidence>
<name>A0ABS5EET0_9PROT</name>
<reference evidence="4" key="1">
    <citation type="journal article" date="2021" name="Syst. Appl. Microbiol.">
        <title>Roseomonas hellenica sp. nov., isolated from roots of wild-growing Alkanna tinctoria.</title>
        <authorList>
            <person name="Rat A."/>
            <person name="Naranjo H.D."/>
            <person name="Lebbe L."/>
            <person name="Cnockaert M."/>
            <person name="Krigas N."/>
            <person name="Grigoriadou K."/>
            <person name="Maloupa E."/>
            <person name="Willems A."/>
        </authorList>
    </citation>
    <scope>NUCLEOTIDE SEQUENCE [LARGE SCALE GENOMIC DNA]</scope>
    <source>
        <strain evidence="4">LMG 31159</strain>
    </source>
</reference>
<proteinExistence type="predicted"/>
<evidence type="ECO:0000256" key="1">
    <source>
        <dbReference type="SAM" id="MobiDB-lite"/>
    </source>
</evidence>
<organism evidence="3 4">
    <name type="scientific">Neoroseomonas terrae</name>
    <dbReference type="NCBI Taxonomy" id="424799"/>
    <lineage>
        <taxon>Bacteria</taxon>
        <taxon>Pseudomonadati</taxon>
        <taxon>Pseudomonadota</taxon>
        <taxon>Alphaproteobacteria</taxon>
        <taxon>Acetobacterales</taxon>
        <taxon>Acetobacteraceae</taxon>
        <taxon>Neoroseomonas</taxon>
    </lineage>
</organism>
<evidence type="ECO:0000313" key="4">
    <source>
        <dbReference type="Proteomes" id="UP000698752"/>
    </source>
</evidence>
<dbReference type="RefSeq" id="WP_211867573.1">
    <property type="nucleotide sequence ID" value="NZ_JAAEDI010000007.1"/>
</dbReference>
<dbReference type="Proteomes" id="UP000698752">
    <property type="component" value="Unassembled WGS sequence"/>
</dbReference>
<feature type="transmembrane region" description="Helical" evidence="2">
    <location>
        <begin position="61"/>
        <end position="90"/>
    </location>
</feature>
<evidence type="ECO:0000256" key="2">
    <source>
        <dbReference type="SAM" id="Phobius"/>
    </source>
</evidence>
<feature type="region of interest" description="Disordered" evidence="1">
    <location>
        <begin position="96"/>
        <end position="126"/>
    </location>
</feature>
<accession>A0ABS5EET0</accession>
<keyword evidence="2" id="KW-0472">Membrane</keyword>
<keyword evidence="2" id="KW-1133">Transmembrane helix</keyword>
<sequence>MDNTVGFGRLIGWICIVCGAASIAIGFLAGGDPNYAEIARCEAERALGRRLAPCDAPPNRLVLLAAGTSAVGSGMAFLLLSGILATLVGIRANQETAGRNQQVERRAPADGAVAASTPTSPQRYAHPSAGQIEVPAYLARSLPDQHGFTLGTRMFVEMQQAAARGLELTETQAKARAEEWLKANGH</sequence>
<keyword evidence="4" id="KW-1185">Reference proteome</keyword>
<feature type="transmembrane region" description="Helical" evidence="2">
    <location>
        <begin position="7"/>
        <end position="29"/>
    </location>
</feature>